<feature type="transmembrane region" description="Helical" evidence="6">
    <location>
        <begin position="98"/>
        <end position="119"/>
    </location>
</feature>
<dbReference type="RefSeq" id="WP_308459915.1">
    <property type="nucleotide sequence ID" value="NZ_JAJEPS010000016.1"/>
</dbReference>
<keyword evidence="8" id="KW-1185">Reference proteome</keyword>
<gene>
    <name evidence="7" type="ORF">LKD36_13650</name>
</gene>
<dbReference type="Proteomes" id="UP001198220">
    <property type="component" value="Unassembled WGS sequence"/>
</dbReference>
<feature type="transmembrane region" description="Helical" evidence="6">
    <location>
        <begin position="225"/>
        <end position="246"/>
    </location>
</feature>
<comment type="subcellular location">
    <subcellularLocation>
        <location evidence="1">Cell membrane</location>
        <topology evidence="1">Multi-pass membrane protein</topology>
    </subcellularLocation>
</comment>
<name>A0AAE3AA21_9FIRM</name>
<keyword evidence="5 6" id="KW-0472">Membrane</keyword>
<protein>
    <submittedName>
        <fullName evidence="7">ABC transporter permease</fullName>
    </submittedName>
</protein>
<feature type="transmembrane region" description="Helical" evidence="6">
    <location>
        <begin position="73"/>
        <end position="92"/>
    </location>
</feature>
<keyword evidence="4 6" id="KW-1133">Transmembrane helix</keyword>
<dbReference type="CDD" id="cd06579">
    <property type="entry name" value="TM_PBP1_transp_AraH_like"/>
    <property type="match status" value="1"/>
</dbReference>
<evidence type="ECO:0000256" key="3">
    <source>
        <dbReference type="ARBA" id="ARBA00022692"/>
    </source>
</evidence>
<evidence type="ECO:0000256" key="1">
    <source>
        <dbReference type="ARBA" id="ARBA00004651"/>
    </source>
</evidence>
<evidence type="ECO:0000256" key="6">
    <source>
        <dbReference type="SAM" id="Phobius"/>
    </source>
</evidence>
<reference evidence="7 8" key="1">
    <citation type="submission" date="2021-10" db="EMBL/GenBank/DDBJ databases">
        <title>Anaerobic single-cell dispensing facilitates the cultivation of human gut bacteria.</title>
        <authorList>
            <person name="Afrizal A."/>
        </authorList>
    </citation>
    <scope>NUCLEOTIDE SEQUENCE [LARGE SCALE GENOMIC DNA]</scope>
    <source>
        <strain evidence="7 8">CLA-AA-H276</strain>
    </source>
</reference>
<dbReference type="InterPro" id="IPR001851">
    <property type="entry name" value="ABC_transp_permease"/>
</dbReference>
<feature type="transmembrane region" description="Helical" evidence="6">
    <location>
        <begin position="21"/>
        <end position="42"/>
    </location>
</feature>
<keyword evidence="3 6" id="KW-0812">Transmembrane</keyword>
<dbReference type="Pfam" id="PF02653">
    <property type="entry name" value="BPD_transp_2"/>
    <property type="match status" value="1"/>
</dbReference>
<feature type="transmembrane region" description="Helical" evidence="6">
    <location>
        <begin position="174"/>
        <end position="196"/>
    </location>
</feature>
<dbReference type="GO" id="GO:0005886">
    <property type="term" value="C:plasma membrane"/>
    <property type="evidence" value="ECO:0007669"/>
    <property type="project" value="UniProtKB-SubCell"/>
</dbReference>
<evidence type="ECO:0000256" key="2">
    <source>
        <dbReference type="ARBA" id="ARBA00022475"/>
    </source>
</evidence>
<sequence>MNKEKTAKTINMGDLYSSYGMFIIFAIIFFAASVTTDAFLSVNNILNVLRLMCITGISAYGMTFVLTLGEIDLSIGSIMALGGCISAMVWAVTGNPALGFGAGVLTGVICGAISGAITVATSIPTLITTFAMQTIARGIVYLITDGQPVAGMGESFKILGQGTLNSLFNISVPVLGAIPLPIWLMFFLLFICWILLNKTKFGRYVYATGGNREAAKASGIKINSIIFRTYVMNGALAAISGIILMSRMNSGQPSAASGYEFDAISACVLGGTSLIGGSSKLSGTFIGCLVIAIVNNILNLKGISTYWQMIVRGVIIVVAVVADYRIKGIGKKA</sequence>
<organism evidence="7 8">
    <name type="scientific">Hominiventricola filiformis</name>
    <dbReference type="NCBI Taxonomy" id="2885352"/>
    <lineage>
        <taxon>Bacteria</taxon>
        <taxon>Bacillati</taxon>
        <taxon>Bacillota</taxon>
        <taxon>Clostridia</taxon>
        <taxon>Lachnospirales</taxon>
        <taxon>Lachnospiraceae</taxon>
        <taxon>Hominiventricola</taxon>
    </lineage>
</organism>
<evidence type="ECO:0000313" key="7">
    <source>
        <dbReference type="EMBL" id="MCC2127212.1"/>
    </source>
</evidence>
<dbReference type="GO" id="GO:0022857">
    <property type="term" value="F:transmembrane transporter activity"/>
    <property type="evidence" value="ECO:0007669"/>
    <property type="project" value="InterPro"/>
</dbReference>
<dbReference type="AlphaFoldDB" id="A0AAE3AA21"/>
<dbReference type="PANTHER" id="PTHR32196:SF37">
    <property type="entry name" value="L-ARABINOSE TRANSPORT SYSTEM PERMEASE PROTEIN ARAH"/>
    <property type="match status" value="1"/>
</dbReference>
<comment type="caution">
    <text evidence="7">The sequence shown here is derived from an EMBL/GenBank/DDBJ whole genome shotgun (WGS) entry which is preliminary data.</text>
</comment>
<proteinExistence type="predicted"/>
<dbReference type="PANTHER" id="PTHR32196">
    <property type="entry name" value="ABC TRANSPORTER PERMEASE PROTEIN YPHD-RELATED-RELATED"/>
    <property type="match status" value="1"/>
</dbReference>
<feature type="transmembrane region" description="Helical" evidence="6">
    <location>
        <begin position="48"/>
        <end position="66"/>
    </location>
</feature>
<feature type="transmembrane region" description="Helical" evidence="6">
    <location>
        <begin position="283"/>
        <end position="300"/>
    </location>
</feature>
<evidence type="ECO:0000313" key="8">
    <source>
        <dbReference type="Proteomes" id="UP001198220"/>
    </source>
</evidence>
<keyword evidence="2" id="KW-1003">Cell membrane</keyword>
<evidence type="ECO:0000256" key="5">
    <source>
        <dbReference type="ARBA" id="ARBA00023136"/>
    </source>
</evidence>
<evidence type="ECO:0000256" key="4">
    <source>
        <dbReference type="ARBA" id="ARBA00022989"/>
    </source>
</evidence>
<dbReference type="EMBL" id="JAJEPS010000016">
    <property type="protein sequence ID" value="MCC2127212.1"/>
    <property type="molecule type" value="Genomic_DNA"/>
</dbReference>
<accession>A0AAE3AA21</accession>